<evidence type="ECO:0000313" key="2">
    <source>
        <dbReference type="EMBL" id="UXX41924.1"/>
    </source>
</evidence>
<feature type="compositionally biased region" description="Low complexity" evidence="1">
    <location>
        <begin position="1"/>
        <end position="21"/>
    </location>
</feature>
<evidence type="ECO:0000313" key="3">
    <source>
        <dbReference type="Proteomes" id="UP001265762"/>
    </source>
</evidence>
<accession>A0A977TNZ4</accession>
<feature type="region of interest" description="Disordered" evidence="1">
    <location>
        <begin position="1"/>
        <end position="39"/>
    </location>
</feature>
<protein>
    <submittedName>
        <fullName evidence="2">Uncharacterized protein</fullName>
    </submittedName>
</protein>
<organism evidence="2 3">
    <name type="scientific">Psilogramma increta granulovirus</name>
    <dbReference type="NCBI Taxonomy" id="2953508"/>
    <lineage>
        <taxon>Viruses</taxon>
        <taxon>Viruses incertae sedis</taxon>
        <taxon>Naldaviricetes</taxon>
        <taxon>Lefavirales</taxon>
        <taxon>Baculoviridae</taxon>
        <taxon>Betabaculovirus</taxon>
        <taxon>Betabaculovirus psincretae</taxon>
    </lineage>
</organism>
<name>A0A977TNZ4_9BBAC</name>
<dbReference type="EMBL" id="ON803509">
    <property type="protein sequence ID" value="UXX41924.1"/>
    <property type="molecule type" value="Genomic_DNA"/>
</dbReference>
<evidence type="ECO:0000256" key="1">
    <source>
        <dbReference type="SAM" id="MobiDB-lite"/>
    </source>
</evidence>
<sequence length="343" mass="38794">MTDTDALLLKSDSDDPSTSTTNVYDVGGDRKKKKRRRSSLASMINVFTKRPSKNNDNINSKSMNSGGGSVEQIIDASANTTATTPFIFSSTGVVLQDNITPAPSLILPAASAAADESSGDILVTMVPNLNNLSMDVLQIILNNHLSEVYPQNYTAFELTHMKGDRAVAYLYYVHFMIVHGVDRNQYVFQNLCNIMRYMYMQWSDQIKHLYPLVVNLNGADPTKEIMNIVNQSVYSVIRFVFNNVLRLRVNDYFADLKQHSTFDATTHPESFFTSYSDQQQLMGMFNVAINQLQPTQHKHYSYEQITDNVNLSEFKLKHAPISHIVHVPFQIFKHHSSVYESEA</sequence>
<proteinExistence type="predicted"/>
<dbReference type="Proteomes" id="UP001265762">
    <property type="component" value="Segment"/>
</dbReference>
<keyword evidence="3" id="KW-1185">Reference proteome</keyword>
<reference evidence="2" key="1">
    <citation type="journal article" date="2022" name="Virus Res.">
        <title>Genome analysis of Psilogramma increta granulovirus and its intrapopulation diversity.</title>
        <authorList>
            <person name="Zhang H."/>
            <person name="Li L."/>
            <person name="Chen B."/>
            <person name="Zuo Y."/>
            <person name="Wu W."/>
            <person name="Yuan M."/>
            <person name="Yang K."/>
        </authorList>
    </citation>
    <scope>NUCLEOTIDE SEQUENCE</scope>
    <source>
        <strain evidence="2">GZ</strain>
    </source>
</reference>